<evidence type="ECO:0000313" key="2">
    <source>
        <dbReference type="Proteomes" id="UP001597483"/>
    </source>
</evidence>
<protein>
    <submittedName>
        <fullName evidence="1">Uncharacterized protein</fullName>
    </submittedName>
</protein>
<organism evidence="1 2">
    <name type="scientific">Amycolatopsis silviterrae</name>
    <dbReference type="NCBI Taxonomy" id="1656914"/>
    <lineage>
        <taxon>Bacteria</taxon>
        <taxon>Bacillati</taxon>
        <taxon>Actinomycetota</taxon>
        <taxon>Actinomycetes</taxon>
        <taxon>Pseudonocardiales</taxon>
        <taxon>Pseudonocardiaceae</taxon>
        <taxon>Amycolatopsis</taxon>
    </lineage>
</organism>
<gene>
    <name evidence="1" type="ORF">ACFSVL_00650</name>
</gene>
<proteinExistence type="predicted"/>
<accession>A0ABW5GY53</accession>
<dbReference type="RefSeq" id="WP_378299309.1">
    <property type="nucleotide sequence ID" value="NZ_JBHUKS010000001.1"/>
</dbReference>
<sequence length="78" mass="8494">MPRTPRPNAPFLRRGAGRRALDVRGRALLLALVEPPFDDLLAAAVRDFAGVRELRAGAFPPLPAVLRFLVADPAMPPR</sequence>
<evidence type="ECO:0000313" key="1">
    <source>
        <dbReference type="EMBL" id="MFD2465877.1"/>
    </source>
</evidence>
<dbReference type="EMBL" id="JBHUKS010000001">
    <property type="protein sequence ID" value="MFD2465877.1"/>
    <property type="molecule type" value="Genomic_DNA"/>
</dbReference>
<name>A0ABW5GY53_9PSEU</name>
<keyword evidence="2" id="KW-1185">Reference proteome</keyword>
<dbReference type="Proteomes" id="UP001597483">
    <property type="component" value="Unassembled WGS sequence"/>
</dbReference>
<reference evidence="2" key="1">
    <citation type="journal article" date="2019" name="Int. J. Syst. Evol. Microbiol.">
        <title>The Global Catalogue of Microorganisms (GCM) 10K type strain sequencing project: providing services to taxonomists for standard genome sequencing and annotation.</title>
        <authorList>
            <consortium name="The Broad Institute Genomics Platform"/>
            <consortium name="The Broad Institute Genome Sequencing Center for Infectious Disease"/>
            <person name="Wu L."/>
            <person name="Ma J."/>
        </authorList>
    </citation>
    <scope>NUCLEOTIDE SEQUENCE [LARGE SCALE GENOMIC DNA]</scope>
    <source>
        <strain evidence="2">CGMCC 4.7641</strain>
    </source>
</reference>
<comment type="caution">
    <text evidence="1">The sequence shown here is derived from an EMBL/GenBank/DDBJ whole genome shotgun (WGS) entry which is preliminary data.</text>
</comment>